<organism evidence="2 3">
    <name type="scientific">Caenorhabditis angaria</name>
    <dbReference type="NCBI Taxonomy" id="860376"/>
    <lineage>
        <taxon>Eukaryota</taxon>
        <taxon>Metazoa</taxon>
        <taxon>Ecdysozoa</taxon>
        <taxon>Nematoda</taxon>
        <taxon>Chromadorea</taxon>
        <taxon>Rhabditida</taxon>
        <taxon>Rhabditina</taxon>
        <taxon>Rhabditomorpha</taxon>
        <taxon>Rhabditoidea</taxon>
        <taxon>Rhabditidae</taxon>
        <taxon>Peloderinae</taxon>
        <taxon>Caenorhabditis</taxon>
    </lineage>
</organism>
<keyword evidence="1" id="KW-0472">Membrane</keyword>
<dbReference type="EMBL" id="CANHGI010000001">
    <property type="protein sequence ID" value="CAI5439535.1"/>
    <property type="molecule type" value="Genomic_DNA"/>
</dbReference>
<dbReference type="AlphaFoldDB" id="A0A9P1MTX3"/>
<dbReference type="Proteomes" id="UP001152747">
    <property type="component" value="Unassembled WGS sequence"/>
</dbReference>
<feature type="transmembrane region" description="Helical" evidence="1">
    <location>
        <begin position="209"/>
        <end position="227"/>
    </location>
</feature>
<evidence type="ECO:0000313" key="2">
    <source>
        <dbReference type="EMBL" id="CAI5439535.1"/>
    </source>
</evidence>
<evidence type="ECO:0000256" key="1">
    <source>
        <dbReference type="SAM" id="Phobius"/>
    </source>
</evidence>
<sequence length="296" mass="33178">MNSTSTPRRLHLHHLTGEAMNNLPPMPHCQTSPVSMRYSVQKSSAFGHETTISPQQSTSTAETSTPSSTTEKYVVEWNIRLLQGMALCSALFSMVTLQFYFANSERNRGKFGNYRNYVDVIKDIINSFDIAIVVCSITTFFISSLQLLFVTKIVKTQASNTELSLQYIQQTSFLRIVTFSFWFVSILIFAIIILLNCAIDPIRSLASKCVSITLGASAILLCIWNLEQPKTNCKMVELGGNGPFSQSFNNSVFIIPAIVVVAIFAFAALKLRDATYAKEEKQRQAKQKREEKKKAK</sequence>
<evidence type="ECO:0000313" key="3">
    <source>
        <dbReference type="Proteomes" id="UP001152747"/>
    </source>
</evidence>
<feature type="transmembrane region" description="Helical" evidence="1">
    <location>
        <begin position="173"/>
        <end position="197"/>
    </location>
</feature>
<keyword evidence="1" id="KW-0812">Transmembrane</keyword>
<feature type="transmembrane region" description="Helical" evidence="1">
    <location>
        <begin position="130"/>
        <end position="153"/>
    </location>
</feature>
<feature type="transmembrane region" description="Helical" evidence="1">
    <location>
        <begin position="81"/>
        <end position="101"/>
    </location>
</feature>
<keyword evidence="3" id="KW-1185">Reference proteome</keyword>
<accession>A0A9P1MTX3</accession>
<dbReference type="Pfam" id="PF15038">
    <property type="entry name" value="Jiraiya"/>
    <property type="match status" value="1"/>
</dbReference>
<feature type="transmembrane region" description="Helical" evidence="1">
    <location>
        <begin position="247"/>
        <end position="269"/>
    </location>
</feature>
<reference evidence="2" key="1">
    <citation type="submission" date="2022-11" db="EMBL/GenBank/DDBJ databases">
        <authorList>
            <person name="Kikuchi T."/>
        </authorList>
    </citation>
    <scope>NUCLEOTIDE SEQUENCE</scope>
    <source>
        <strain evidence="2">PS1010</strain>
    </source>
</reference>
<proteinExistence type="predicted"/>
<gene>
    <name evidence="2" type="ORF">CAMP_LOCUS2172</name>
</gene>
<protein>
    <submittedName>
        <fullName evidence="2">Uncharacterized protein</fullName>
    </submittedName>
</protein>
<dbReference type="OrthoDB" id="5832709at2759"/>
<dbReference type="InterPro" id="IPR029201">
    <property type="entry name" value="Jiraiya"/>
</dbReference>
<keyword evidence="1" id="KW-1133">Transmembrane helix</keyword>
<name>A0A9P1MTX3_9PELO</name>
<comment type="caution">
    <text evidence="2">The sequence shown here is derived from an EMBL/GenBank/DDBJ whole genome shotgun (WGS) entry which is preliminary data.</text>
</comment>